<dbReference type="EMBL" id="BAFN01000001">
    <property type="protein sequence ID" value="GAN33174.1"/>
    <property type="molecule type" value="Genomic_DNA"/>
</dbReference>
<evidence type="ECO:0008006" key="4">
    <source>
        <dbReference type="Google" id="ProtNLM"/>
    </source>
</evidence>
<keyword evidence="3" id="KW-1185">Reference proteome</keyword>
<comment type="caution">
    <text evidence="2">The sequence shown here is derived from an EMBL/GenBank/DDBJ whole genome shotgun (WGS) entry which is preliminary data.</text>
</comment>
<dbReference type="InterPro" id="IPR020103">
    <property type="entry name" value="PsdUridine_synth_cat_dom_sf"/>
</dbReference>
<dbReference type="Gene3D" id="3.30.2350.20">
    <property type="entry name" value="TruD, catalytic domain"/>
    <property type="match status" value="1"/>
</dbReference>
<dbReference type="Proteomes" id="UP000032309">
    <property type="component" value="Unassembled WGS sequence"/>
</dbReference>
<evidence type="ECO:0000313" key="3">
    <source>
        <dbReference type="Proteomes" id="UP000032309"/>
    </source>
</evidence>
<dbReference type="InterPro" id="IPR050170">
    <property type="entry name" value="TruD_pseudoU_synthase"/>
</dbReference>
<dbReference type="InterPro" id="IPR001656">
    <property type="entry name" value="PsdUridine_synth_TruD"/>
</dbReference>
<reference evidence="3" key="1">
    <citation type="journal article" date="2015" name="Genome Announc.">
        <title>Draft Genome Sequence of an Anaerobic Ammonium-Oxidizing Bacterium, "Candidatus Brocadia sinica".</title>
        <authorList>
            <person name="Oshiki M."/>
            <person name="Shinyako-Hata K."/>
            <person name="Satoh H."/>
            <person name="Okabe S."/>
        </authorList>
    </citation>
    <scope>NUCLEOTIDE SEQUENCE [LARGE SCALE GENOMIC DNA]</scope>
    <source>
        <strain evidence="3">JPN1</strain>
    </source>
</reference>
<dbReference type="PANTHER" id="PTHR47811">
    <property type="entry name" value="TRNA PSEUDOURIDINE SYNTHASE D"/>
    <property type="match status" value="1"/>
</dbReference>
<evidence type="ECO:0000256" key="1">
    <source>
        <dbReference type="ARBA" id="ARBA00022694"/>
    </source>
</evidence>
<dbReference type="PANTHER" id="PTHR47811:SF1">
    <property type="entry name" value="TRNA PSEUDOURIDINE SYNTHASE D"/>
    <property type="match status" value="1"/>
</dbReference>
<dbReference type="InterPro" id="IPR042214">
    <property type="entry name" value="TruD_catalytic"/>
</dbReference>
<protein>
    <recommendedName>
        <fullName evidence="4">tRNA pseudouridine synthase D</fullName>
    </recommendedName>
</protein>
<dbReference type="SUPFAM" id="SSF55120">
    <property type="entry name" value="Pseudouridine synthase"/>
    <property type="match status" value="1"/>
</dbReference>
<dbReference type="Pfam" id="PF01142">
    <property type="entry name" value="TruD"/>
    <property type="match status" value="1"/>
</dbReference>
<keyword evidence="1" id="KW-0819">tRNA processing</keyword>
<evidence type="ECO:0000313" key="2">
    <source>
        <dbReference type="EMBL" id="GAN33174.1"/>
    </source>
</evidence>
<organism evidence="2 3">
    <name type="scientific">Candidatus Brocadia sinica JPN1</name>
    <dbReference type="NCBI Taxonomy" id="1197129"/>
    <lineage>
        <taxon>Bacteria</taxon>
        <taxon>Pseudomonadati</taxon>
        <taxon>Planctomycetota</taxon>
        <taxon>Candidatus Brocadiia</taxon>
        <taxon>Candidatus Brocadiales</taxon>
        <taxon>Candidatus Brocadiaceae</taxon>
        <taxon>Candidatus Brocadia</taxon>
    </lineage>
</organism>
<sequence>MIKVKVKPEDFIVEEVADLPLQKDGNFRVYLLRKRGWNTVDILKMLSRKFSIPHSYFSYGGKKDKYAFTSQYITIARQGDKKQPLLYPPLRKGRIERGEKNPGLSPRIHGFIQTTKKYYQIQYHCMNIPSRKR</sequence>
<proteinExistence type="predicted"/>
<accession>A0ABQ0JWL7</accession>
<name>A0ABQ0JWL7_9BACT</name>
<dbReference type="RefSeq" id="WP_052563235.1">
    <property type="nucleotide sequence ID" value="NZ_BAFN01000001.1"/>
</dbReference>
<gene>
    <name evidence="2" type="ORF">BROSI_A1691</name>
</gene>